<gene>
    <name evidence="2" type="ORF">E0486_09780</name>
</gene>
<dbReference type="OrthoDB" id="1405746at2"/>
<dbReference type="RefSeq" id="WP_131851986.1">
    <property type="nucleotide sequence ID" value="NZ_SKFH01000013.1"/>
</dbReference>
<proteinExistence type="predicted"/>
<feature type="chain" id="PRO_5020948848" evidence="1">
    <location>
        <begin position="22"/>
        <end position="261"/>
    </location>
</feature>
<dbReference type="PROSITE" id="PS51257">
    <property type="entry name" value="PROKAR_LIPOPROTEIN"/>
    <property type="match status" value="1"/>
</dbReference>
<dbReference type="EMBL" id="SKFH01000013">
    <property type="protein sequence ID" value="TCZ71363.1"/>
    <property type="molecule type" value="Genomic_DNA"/>
</dbReference>
<keyword evidence="1" id="KW-0732">Signal</keyword>
<evidence type="ECO:0000256" key="1">
    <source>
        <dbReference type="SAM" id="SignalP"/>
    </source>
</evidence>
<keyword evidence="3" id="KW-1185">Reference proteome</keyword>
<dbReference type="Gene3D" id="2.60.120.200">
    <property type="match status" value="1"/>
</dbReference>
<dbReference type="NCBIfam" id="NF038128">
    <property type="entry name" value="choice_anch_J"/>
    <property type="match status" value="1"/>
</dbReference>
<evidence type="ECO:0000313" key="2">
    <source>
        <dbReference type="EMBL" id="TCZ71363.1"/>
    </source>
</evidence>
<sequence length="261" mass="28264">MRKFTIWHMGLYACLSVVLLASCKNDSDIAAMPAVPDQSFTEEFDTLSAALHRGWMVYNGSSPVGSAVWQDGGDLLPWFQPYSNNGSNAGFVGAGYLSTSGGSTIIANWLISPPVTLQNGDSITFYTRSYVDDISTGGLVDSTDWGNHMELLASTKGANAQPGAGNSFGDFNKVLVDINPYFYDASHTVTYYDNHTDPSLYNPLAYPIRWTRFVGVVRDLDKPTTGRFAFRYHLIGGGNAGYGSGVAVDKVEYKSASRASN</sequence>
<feature type="signal peptide" evidence="1">
    <location>
        <begin position="1"/>
        <end position="21"/>
    </location>
</feature>
<dbReference type="AlphaFoldDB" id="A0A4R4E0U0"/>
<organism evidence="2 3">
    <name type="scientific">Flaviaesturariibacter aridisoli</name>
    <dbReference type="NCBI Taxonomy" id="2545761"/>
    <lineage>
        <taxon>Bacteria</taxon>
        <taxon>Pseudomonadati</taxon>
        <taxon>Bacteroidota</taxon>
        <taxon>Chitinophagia</taxon>
        <taxon>Chitinophagales</taxon>
        <taxon>Chitinophagaceae</taxon>
        <taxon>Flaviaestuariibacter</taxon>
    </lineage>
</organism>
<reference evidence="2 3" key="1">
    <citation type="submission" date="2019-03" db="EMBL/GenBank/DDBJ databases">
        <authorList>
            <person name="Kim M.K.M."/>
        </authorList>
    </citation>
    <scope>NUCLEOTIDE SEQUENCE [LARGE SCALE GENOMIC DNA]</scope>
    <source>
        <strain evidence="2 3">17J68-15</strain>
    </source>
</reference>
<protein>
    <submittedName>
        <fullName evidence="2">Uncharacterized protein</fullName>
    </submittedName>
</protein>
<accession>A0A4R4E0U0</accession>
<dbReference type="Proteomes" id="UP000295164">
    <property type="component" value="Unassembled WGS sequence"/>
</dbReference>
<comment type="caution">
    <text evidence="2">The sequence shown here is derived from an EMBL/GenBank/DDBJ whole genome shotgun (WGS) entry which is preliminary data.</text>
</comment>
<name>A0A4R4E0U0_9BACT</name>
<evidence type="ECO:0000313" key="3">
    <source>
        <dbReference type="Proteomes" id="UP000295164"/>
    </source>
</evidence>